<feature type="compositionally biased region" description="Polar residues" evidence="1">
    <location>
        <begin position="309"/>
        <end position="320"/>
    </location>
</feature>
<dbReference type="Proteomes" id="UP001163828">
    <property type="component" value="Unassembled WGS sequence"/>
</dbReference>
<organism evidence="2 3">
    <name type="scientific">Lentinula boryana</name>
    <dbReference type="NCBI Taxonomy" id="40481"/>
    <lineage>
        <taxon>Eukaryota</taxon>
        <taxon>Fungi</taxon>
        <taxon>Dikarya</taxon>
        <taxon>Basidiomycota</taxon>
        <taxon>Agaricomycotina</taxon>
        <taxon>Agaricomycetes</taxon>
        <taxon>Agaricomycetidae</taxon>
        <taxon>Agaricales</taxon>
        <taxon>Marasmiineae</taxon>
        <taxon>Omphalotaceae</taxon>
        <taxon>Lentinula</taxon>
    </lineage>
</organism>
<feature type="compositionally biased region" description="Pro residues" evidence="1">
    <location>
        <begin position="262"/>
        <end position="285"/>
    </location>
</feature>
<feature type="region of interest" description="Disordered" evidence="1">
    <location>
        <begin position="49"/>
        <end position="180"/>
    </location>
</feature>
<feature type="compositionally biased region" description="Polar residues" evidence="1">
    <location>
        <begin position="372"/>
        <end position="385"/>
    </location>
</feature>
<feature type="compositionally biased region" description="Basic and acidic residues" evidence="1">
    <location>
        <begin position="73"/>
        <end position="93"/>
    </location>
</feature>
<evidence type="ECO:0000313" key="3">
    <source>
        <dbReference type="Proteomes" id="UP001163828"/>
    </source>
</evidence>
<protein>
    <recommendedName>
        <fullName evidence="4">Proteophosphoglycan ppg4</fullName>
    </recommendedName>
</protein>
<feature type="compositionally biased region" description="Polar residues" evidence="1">
    <location>
        <begin position="398"/>
        <end position="410"/>
    </location>
</feature>
<proteinExistence type="predicted"/>
<sequence length="602" mass="64779">MFTQDTSPPRPAFFNEGKGTPTRSNPSSLKSFSMKGKISFISGLLSKSTSRANIRENVSKPMSDAGPELGYPDNEKVESRKAITRAIQHEKTGPIDNENATQLYNDRPNRSLTIAKRLSTTFRRPSQSSRPAPHVPIPSVHSRQLREAALRERGLLPPKDMSAQEREQDNQIPSVAPAPQIVYADGLSEADRIKQAWEAKIKPNDTADQDESSDSVLEATVHPAKAENANGLLERDSAPPPSPKPTSSIRKSLSRAHLAQAKPPPTRELPPTPLDPEYIPLPPSPLEDESSIRSSELSYVDELLPPSSGPATSPPITITAESLPEGVNSHPNLAQPSLSHTHTLLPGSPVTSLLPSTTECSSDGALAPPKLQNRSRPSVIINNCSDSDESGSIAAPSLATSSQLTSESPYSYTTHKFRPDPLAKTWTNEPSVPVIIESPVEGHGLVIPINDDIPDQETGDMVSSFPSQAKYASTNGKRKQPSFVPSTGAHKASSAKVVGKMSRSGSLANFRHSVVSTLTRKPTKSHSLTFNTSTLPPSPTVPASLASHSSISAQSANSKNSHVESIRQALSPTIHSRGSILFETSHIEDEETRRMTEMAFMG</sequence>
<keyword evidence="3" id="KW-1185">Reference proteome</keyword>
<evidence type="ECO:0008006" key="4">
    <source>
        <dbReference type="Google" id="ProtNLM"/>
    </source>
</evidence>
<gene>
    <name evidence="2" type="ORF">F5050DRAFT_1807374</name>
</gene>
<name>A0ABQ8QED0_9AGAR</name>
<feature type="region of interest" description="Disordered" evidence="1">
    <location>
        <begin position="198"/>
        <end position="410"/>
    </location>
</feature>
<feature type="compositionally biased region" description="Polar residues" evidence="1">
    <location>
        <begin position="21"/>
        <end position="31"/>
    </location>
</feature>
<comment type="caution">
    <text evidence="2">The sequence shown here is derived from an EMBL/GenBank/DDBJ whole genome shotgun (WGS) entry which is preliminary data.</text>
</comment>
<feature type="compositionally biased region" description="Polar residues" evidence="1">
    <location>
        <begin position="118"/>
        <end position="130"/>
    </location>
</feature>
<feature type="compositionally biased region" description="Basic and acidic residues" evidence="1">
    <location>
        <begin position="144"/>
        <end position="154"/>
    </location>
</feature>
<feature type="compositionally biased region" description="Polar residues" evidence="1">
    <location>
        <begin position="349"/>
        <end position="361"/>
    </location>
</feature>
<reference evidence="2" key="1">
    <citation type="submission" date="2022-08" db="EMBL/GenBank/DDBJ databases">
        <authorList>
            <consortium name="DOE Joint Genome Institute"/>
            <person name="Min B."/>
            <person name="Riley R."/>
            <person name="Sierra-Patev S."/>
            <person name="Naranjo-Ortiz M."/>
            <person name="Looney B."/>
            <person name="Konkel Z."/>
            <person name="Slot J.C."/>
            <person name="Sakamoto Y."/>
            <person name="Steenwyk J.L."/>
            <person name="Rokas A."/>
            <person name="Carro J."/>
            <person name="Camarero S."/>
            <person name="Ferreira P."/>
            <person name="Molpeceres G."/>
            <person name="Ruiz-Duenas F.J."/>
            <person name="Serrano A."/>
            <person name="Henrissat B."/>
            <person name="Drula E."/>
            <person name="Hughes K.W."/>
            <person name="Mata J.L."/>
            <person name="Ishikawa N.K."/>
            <person name="Vargas-Isla R."/>
            <person name="Ushijima S."/>
            <person name="Smith C.A."/>
            <person name="Ahrendt S."/>
            <person name="Andreopoulos W."/>
            <person name="He G."/>
            <person name="Labutti K."/>
            <person name="Lipzen A."/>
            <person name="Ng V."/>
            <person name="Sandor L."/>
            <person name="Barry K."/>
            <person name="Martinez A.T."/>
            <person name="Xiao Y."/>
            <person name="Gibbons J.G."/>
            <person name="Terashima K."/>
            <person name="Hibbett D.S."/>
            <person name="Grigoriev I.V."/>
        </authorList>
    </citation>
    <scope>NUCLEOTIDE SEQUENCE</scope>
    <source>
        <strain evidence="2">TFB10827</strain>
    </source>
</reference>
<feature type="compositionally biased region" description="Polar residues" evidence="1">
    <location>
        <begin position="329"/>
        <end position="342"/>
    </location>
</feature>
<feature type="region of interest" description="Disordered" evidence="1">
    <location>
        <begin position="470"/>
        <end position="494"/>
    </location>
</feature>
<feature type="compositionally biased region" description="Low complexity" evidence="1">
    <location>
        <begin position="543"/>
        <end position="560"/>
    </location>
</feature>
<accession>A0ABQ8QED0</accession>
<evidence type="ECO:0000313" key="2">
    <source>
        <dbReference type="EMBL" id="KAJ3996857.1"/>
    </source>
</evidence>
<feature type="region of interest" description="Disordered" evidence="1">
    <location>
        <begin position="1"/>
        <end position="31"/>
    </location>
</feature>
<evidence type="ECO:0000256" key="1">
    <source>
        <dbReference type="SAM" id="MobiDB-lite"/>
    </source>
</evidence>
<feature type="compositionally biased region" description="Polar residues" evidence="1">
    <location>
        <begin position="525"/>
        <end position="535"/>
    </location>
</feature>
<dbReference type="EMBL" id="MU790599">
    <property type="protein sequence ID" value="KAJ3996857.1"/>
    <property type="molecule type" value="Genomic_DNA"/>
</dbReference>
<feature type="region of interest" description="Disordered" evidence="1">
    <location>
        <begin position="525"/>
        <end position="562"/>
    </location>
</feature>